<dbReference type="InterPro" id="IPR006379">
    <property type="entry name" value="HAD-SF_hydro_IIB"/>
</dbReference>
<dbReference type="Proteomes" id="UP000664056">
    <property type="component" value="Unassembled WGS sequence"/>
</dbReference>
<dbReference type="InterPro" id="IPR000150">
    <property type="entry name" value="Cof"/>
</dbReference>
<dbReference type="GO" id="GO:0005829">
    <property type="term" value="C:cytosol"/>
    <property type="evidence" value="ECO:0007669"/>
    <property type="project" value="TreeGrafter"/>
</dbReference>
<dbReference type="PANTHER" id="PTHR10000">
    <property type="entry name" value="PHOSPHOSERINE PHOSPHATASE"/>
    <property type="match status" value="1"/>
</dbReference>
<dbReference type="SUPFAM" id="SSF56784">
    <property type="entry name" value="HAD-like"/>
    <property type="match status" value="1"/>
</dbReference>
<dbReference type="SFLD" id="SFLDG01144">
    <property type="entry name" value="C2.B.4:_PGP_Like"/>
    <property type="match status" value="1"/>
</dbReference>
<evidence type="ECO:0000313" key="1">
    <source>
        <dbReference type="EMBL" id="HAS8541819.1"/>
    </source>
</evidence>
<dbReference type="RefSeq" id="WP_038939059.1">
    <property type="nucleotide sequence ID" value="NZ_CP014636.1"/>
</dbReference>
<gene>
    <name evidence="3" type="ORF">AL548_017895</name>
    <name evidence="1" type="ORF">I7730_18685</name>
    <name evidence="2" type="ORF">J0J18_15865</name>
</gene>
<dbReference type="Gene3D" id="3.40.50.1000">
    <property type="entry name" value="HAD superfamily/HAD-like"/>
    <property type="match status" value="1"/>
</dbReference>
<reference evidence="3 4" key="1">
    <citation type="submission" date="2017-12" db="EMBL/GenBank/DDBJ databases">
        <title>FDA dAtabase for Regulatory Grade micrObial Sequences (FDA-ARGOS): Supporting development and validation of Infectious Disease Dx tests.</title>
        <authorList>
            <person name="Hoffmann M."/>
            <person name="Allard M."/>
            <person name="Evans P."/>
            <person name="Brown E."/>
            <person name="Tallon L.J."/>
            <person name="Sadzewicz L."/>
            <person name="Sengamalay N."/>
            <person name="Ott S."/>
            <person name="Godinez A."/>
            <person name="Nagaraj S."/>
            <person name="Vavikolanu K."/>
            <person name="Aluvathingal J."/>
            <person name="Nadendla S."/>
            <person name="Hobson J."/>
            <person name="Sichtig H."/>
        </authorList>
    </citation>
    <scope>NUCLEOTIDE SEQUENCE [LARGE SCALE GENOMIC DNA]</scope>
    <source>
        <strain evidence="4">ATCC 29307</strain>
        <strain evidence="3">FDAARGOS_118</strain>
    </source>
</reference>
<dbReference type="InterPro" id="IPR036412">
    <property type="entry name" value="HAD-like_sf"/>
</dbReference>
<dbReference type="EMBL" id="DACRBY010000026">
    <property type="protein sequence ID" value="HAS8541819.1"/>
    <property type="molecule type" value="Genomic_DNA"/>
</dbReference>
<dbReference type="GO" id="GO:0016791">
    <property type="term" value="F:phosphatase activity"/>
    <property type="evidence" value="ECO:0007669"/>
    <property type="project" value="UniProtKB-ARBA"/>
</dbReference>
<reference evidence="1" key="3">
    <citation type="submission" date="2019-01" db="EMBL/GenBank/DDBJ databases">
        <authorList>
            <consortium name="NCBI Pathogen Detection Project"/>
        </authorList>
    </citation>
    <scope>NUCLEOTIDE SEQUENCE</scope>
    <source>
        <strain evidence="1">BCW_3452</strain>
    </source>
</reference>
<dbReference type="Proteomes" id="UP000863257">
    <property type="component" value="Unassembled WGS sequence"/>
</dbReference>
<evidence type="ECO:0000313" key="4">
    <source>
        <dbReference type="Proteomes" id="UP000054370"/>
    </source>
</evidence>
<proteinExistence type="predicted"/>
<accession>A0A087IK97</accession>
<keyword evidence="1" id="KW-0378">Hydrolase</keyword>
<dbReference type="Proteomes" id="UP000054370">
    <property type="component" value="Unassembled WGS sequence"/>
</dbReference>
<keyword evidence="4" id="KW-1185">Reference proteome</keyword>
<reference evidence="2" key="4">
    <citation type="submission" date="2021-03" db="EMBL/GenBank/DDBJ databases">
        <title>Study of the foodborne Vibrio vulnificus isolates from China.</title>
        <authorList>
            <person name="Zheng Z."/>
            <person name="Ye L."/>
        </authorList>
    </citation>
    <scope>NUCLEOTIDE SEQUENCE</scope>
    <source>
        <strain evidence="2">Vv1582</strain>
    </source>
</reference>
<protein>
    <submittedName>
        <fullName evidence="1">Cof-type HAD-IIB family hydrolase</fullName>
    </submittedName>
</protein>
<organism evidence="1">
    <name type="scientific">Vibrio vulnificus</name>
    <dbReference type="NCBI Taxonomy" id="672"/>
    <lineage>
        <taxon>Bacteria</taxon>
        <taxon>Pseudomonadati</taxon>
        <taxon>Pseudomonadota</taxon>
        <taxon>Gammaproteobacteria</taxon>
        <taxon>Vibrionales</taxon>
        <taxon>Vibrionaceae</taxon>
        <taxon>Vibrio</taxon>
    </lineage>
</organism>
<dbReference type="SFLD" id="SFLDG01140">
    <property type="entry name" value="C2.B:_Phosphomannomutase_and_P"/>
    <property type="match status" value="1"/>
</dbReference>
<reference evidence="1" key="2">
    <citation type="journal article" date="2018" name="Genome Biol.">
        <title>SKESA: strategic k-mer extension for scrupulous assemblies.</title>
        <authorList>
            <person name="Souvorov A."/>
            <person name="Agarwala R."/>
            <person name="Lipman D.J."/>
        </authorList>
    </citation>
    <scope>NUCLEOTIDE SEQUENCE</scope>
    <source>
        <strain evidence="1">BCW_3452</strain>
    </source>
</reference>
<dbReference type="InterPro" id="IPR023214">
    <property type="entry name" value="HAD_sf"/>
</dbReference>
<dbReference type="Gene3D" id="3.30.1240.10">
    <property type="match status" value="1"/>
</dbReference>
<dbReference type="GO" id="GO:0000287">
    <property type="term" value="F:magnesium ion binding"/>
    <property type="evidence" value="ECO:0007669"/>
    <property type="project" value="UniProtKB-ARBA"/>
</dbReference>
<dbReference type="EMBL" id="JAFKOQ010000011">
    <property type="protein sequence ID" value="MBN8123223.1"/>
    <property type="molecule type" value="Genomic_DNA"/>
</dbReference>
<dbReference type="AlphaFoldDB" id="A0A087IK97"/>
<evidence type="ECO:0000313" key="2">
    <source>
        <dbReference type="EMBL" id="MBN8123223.1"/>
    </source>
</evidence>
<sequence length="269" mass="29222">MYKLIALDMDGTLLNSDKQISEPNKEAIRQARAAGVTVVLASGRPLEGMQSKLEELQIDSDKDFVLFYNGSMVKNVATGELIHEQIIDGKAAKKIARLADKLGVYVHAFSKEFGLITPQNNPYTDIEANINGLSITEMNFDALADDHPIIKTMIVAEPSELTKAIAALPAVLHDEFTIVQSAPFFLEFLNPASNKGIGVAAIAEYLGIRAEEVICMGDAENDHHMLKYAGLGIAMANAMEETKQIADYITDSNNDHGVATAIEKFVLNA</sequence>
<dbReference type="OrthoDB" id="9781413at2"/>
<name>A0A087IK97_VIBVL</name>
<dbReference type="NCBIfam" id="TIGR01484">
    <property type="entry name" value="HAD-SF-IIB"/>
    <property type="match status" value="1"/>
</dbReference>
<comment type="caution">
    <text evidence="1">The sequence shown here is derived from an EMBL/GenBank/DDBJ whole genome shotgun (WGS) entry which is preliminary data.</text>
</comment>
<dbReference type="Pfam" id="PF08282">
    <property type="entry name" value="Hydrolase_3"/>
    <property type="match status" value="1"/>
</dbReference>
<dbReference type="PANTHER" id="PTHR10000:SF8">
    <property type="entry name" value="HAD SUPERFAMILY HYDROLASE-LIKE, TYPE 3"/>
    <property type="match status" value="1"/>
</dbReference>
<dbReference type="CDD" id="cd07516">
    <property type="entry name" value="HAD_Pase"/>
    <property type="match status" value="1"/>
</dbReference>
<dbReference type="SFLD" id="SFLDS00003">
    <property type="entry name" value="Haloacid_Dehalogenase"/>
    <property type="match status" value="1"/>
</dbReference>
<dbReference type="PROSITE" id="PS01228">
    <property type="entry name" value="COF_1"/>
    <property type="match status" value="1"/>
</dbReference>
<evidence type="ECO:0000313" key="3">
    <source>
        <dbReference type="EMBL" id="PNM67963.1"/>
    </source>
</evidence>
<dbReference type="NCBIfam" id="TIGR00099">
    <property type="entry name" value="Cof-subfamily"/>
    <property type="match status" value="1"/>
</dbReference>
<dbReference type="PROSITE" id="PS01229">
    <property type="entry name" value="COF_2"/>
    <property type="match status" value="1"/>
</dbReference>
<dbReference type="EMBL" id="LOSH02000004">
    <property type="protein sequence ID" value="PNM67963.1"/>
    <property type="molecule type" value="Genomic_DNA"/>
</dbReference>